<keyword evidence="1" id="KW-0175">Coiled coil</keyword>
<protein>
    <recommendedName>
        <fullName evidence="4">DUF4145 domain-containing protein</fullName>
    </recommendedName>
</protein>
<dbReference type="EMBL" id="BMCI01000007">
    <property type="protein sequence ID" value="GGC69787.1"/>
    <property type="molecule type" value="Genomic_DNA"/>
</dbReference>
<evidence type="ECO:0008006" key="4">
    <source>
        <dbReference type="Google" id="ProtNLM"/>
    </source>
</evidence>
<evidence type="ECO:0000313" key="3">
    <source>
        <dbReference type="Proteomes" id="UP000646833"/>
    </source>
</evidence>
<evidence type="ECO:0000256" key="1">
    <source>
        <dbReference type="SAM" id="Coils"/>
    </source>
</evidence>
<dbReference type="RefSeq" id="WP_188424728.1">
    <property type="nucleotide sequence ID" value="NZ_BMCI01000007.1"/>
</dbReference>
<dbReference type="AlphaFoldDB" id="A0A830ECK6"/>
<gene>
    <name evidence="2" type="ORF">GCM10007209_34740</name>
</gene>
<organism evidence="2 3">
    <name type="scientific">Haloferax sulfurifontis</name>
    <dbReference type="NCBI Taxonomy" id="255616"/>
    <lineage>
        <taxon>Archaea</taxon>
        <taxon>Methanobacteriati</taxon>
        <taxon>Methanobacteriota</taxon>
        <taxon>Stenosarchaea group</taxon>
        <taxon>Halobacteria</taxon>
        <taxon>Halobacteriales</taxon>
        <taxon>Haloferacaceae</taxon>
        <taxon>Haloferax</taxon>
    </lineage>
</organism>
<proteinExistence type="predicted"/>
<reference evidence="2" key="2">
    <citation type="submission" date="2020-09" db="EMBL/GenBank/DDBJ databases">
        <authorList>
            <person name="Sun Q."/>
            <person name="Sedlacek I."/>
        </authorList>
    </citation>
    <scope>NUCLEOTIDE SEQUENCE</scope>
    <source>
        <strain evidence="2">CCM 7217</strain>
    </source>
</reference>
<feature type="coiled-coil region" evidence="1">
    <location>
        <begin position="1"/>
        <end position="28"/>
    </location>
</feature>
<comment type="caution">
    <text evidence="2">The sequence shown here is derived from an EMBL/GenBank/DDBJ whole genome shotgun (WGS) entry which is preliminary data.</text>
</comment>
<accession>A0A830ECK6</accession>
<evidence type="ECO:0000313" key="2">
    <source>
        <dbReference type="EMBL" id="GGC69787.1"/>
    </source>
</evidence>
<sequence>MSEGEGKLAQVEDKIEKLVDEIVSINGVLYDLAHDSTSHDGKIRLDSIDWATVDKVDERYEIWYNQALTLVSEYISNREDDFRKVYTGMDDFIHFDDKEYMKADAYTGLLRRLVSRQKNILLSIPPKLEVERLKVRKGISDEIISDELYQAKSLWDDGNLRAAGVVTGVALERHLLTLCEVSDRDMDFNYSDGIRSLAETLYLAGEITDTKKGQLGYLAEIRADCAHANEDEPDKREVERLIQQAEDIVRAV</sequence>
<dbReference type="Proteomes" id="UP000646833">
    <property type="component" value="Unassembled WGS sequence"/>
</dbReference>
<name>A0A830ECK6_9EURY</name>
<reference evidence="2" key="1">
    <citation type="journal article" date="2014" name="Int. J. Syst. Evol. Microbiol.">
        <title>Complete genome sequence of Corynebacterium casei LMG S-19264T (=DSM 44701T), isolated from a smear-ripened cheese.</title>
        <authorList>
            <consortium name="US DOE Joint Genome Institute (JGI-PGF)"/>
            <person name="Walter F."/>
            <person name="Albersmeier A."/>
            <person name="Kalinowski J."/>
            <person name="Ruckert C."/>
        </authorList>
    </citation>
    <scope>NUCLEOTIDE SEQUENCE</scope>
    <source>
        <strain evidence="2">CCM 7217</strain>
    </source>
</reference>